<name>A0A518ITR5_9BACT</name>
<proteinExistence type="predicted"/>
<reference evidence="1 2" key="1">
    <citation type="submission" date="2019-02" db="EMBL/GenBank/DDBJ databases">
        <title>Deep-cultivation of Planctomycetes and their phenomic and genomic characterization uncovers novel biology.</title>
        <authorList>
            <person name="Wiegand S."/>
            <person name="Jogler M."/>
            <person name="Boedeker C."/>
            <person name="Pinto D."/>
            <person name="Vollmers J."/>
            <person name="Rivas-Marin E."/>
            <person name="Kohn T."/>
            <person name="Peeters S.H."/>
            <person name="Heuer A."/>
            <person name="Rast P."/>
            <person name="Oberbeckmann S."/>
            <person name="Bunk B."/>
            <person name="Jeske O."/>
            <person name="Meyerdierks A."/>
            <person name="Storesund J.E."/>
            <person name="Kallscheuer N."/>
            <person name="Luecker S."/>
            <person name="Lage O.M."/>
            <person name="Pohl T."/>
            <person name="Merkel B.J."/>
            <person name="Hornburger P."/>
            <person name="Mueller R.-W."/>
            <person name="Bruemmer F."/>
            <person name="Labrenz M."/>
            <person name="Spormann A.M."/>
            <person name="Op den Camp H."/>
            <person name="Overmann J."/>
            <person name="Amann R."/>
            <person name="Jetten M.S.M."/>
            <person name="Mascher T."/>
            <person name="Medema M.H."/>
            <person name="Devos D.P."/>
            <person name="Kaster A.-K."/>
            <person name="Ovreas L."/>
            <person name="Rohde M."/>
            <person name="Galperin M.Y."/>
            <person name="Jogler C."/>
        </authorList>
    </citation>
    <scope>NUCLEOTIDE SEQUENCE [LARGE SCALE GENOMIC DNA]</scope>
    <source>
        <strain evidence="1 2">Mal33</strain>
    </source>
</reference>
<organism evidence="1 2">
    <name type="scientific">Rosistilla oblonga</name>
    <dbReference type="NCBI Taxonomy" id="2527990"/>
    <lineage>
        <taxon>Bacteria</taxon>
        <taxon>Pseudomonadati</taxon>
        <taxon>Planctomycetota</taxon>
        <taxon>Planctomycetia</taxon>
        <taxon>Pirellulales</taxon>
        <taxon>Pirellulaceae</taxon>
        <taxon>Rosistilla</taxon>
    </lineage>
</organism>
<dbReference type="EMBL" id="CP036318">
    <property type="protein sequence ID" value="QDV56484.1"/>
    <property type="molecule type" value="Genomic_DNA"/>
</dbReference>
<gene>
    <name evidence="1" type="ORF">Mal33_24750</name>
</gene>
<dbReference type="Proteomes" id="UP000316770">
    <property type="component" value="Chromosome"/>
</dbReference>
<accession>A0A518ITR5</accession>
<evidence type="ECO:0000313" key="2">
    <source>
        <dbReference type="Proteomes" id="UP000316770"/>
    </source>
</evidence>
<evidence type="ECO:0008006" key="3">
    <source>
        <dbReference type="Google" id="ProtNLM"/>
    </source>
</evidence>
<sequence length="128" mass="14428">MVAYNFQSQFVDAIESGAKSHTVRRMSKRRHAREGDRLQLYTGMRTKACRKILDPDPVCLKVQSIVLEVGDESIVAAEIDGTPVNDLAAFASSDGFESLETFHRFWRMFHGVGIFHGKLIAWGTECHE</sequence>
<protein>
    <recommendedName>
        <fullName evidence="3">ASCH domain-containing protein</fullName>
    </recommendedName>
</protein>
<keyword evidence="2" id="KW-1185">Reference proteome</keyword>
<evidence type="ECO:0000313" key="1">
    <source>
        <dbReference type="EMBL" id="QDV56484.1"/>
    </source>
</evidence>
<dbReference type="AlphaFoldDB" id="A0A518ITR5"/>